<keyword evidence="7" id="KW-1185">Reference proteome</keyword>
<dbReference type="GO" id="GO:0032993">
    <property type="term" value="C:protein-DNA complex"/>
    <property type="evidence" value="ECO:0007669"/>
    <property type="project" value="TreeGrafter"/>
</dbReference>
<dbReference type="Gene3D" id="3.40.190.10">
    <property type="entry name" value="Periplasmic binding protein-like II"/>
    <property type="match status" value="2"/>
</dbReference>
<comment type="caution">
    <text evidence="6">The sequence shown here is derived from an EMBL/GenBank/DDBJ whole genome shotgun (WGS) entry which is preliminary data.</text>
</comment>
<evidence type="ECO:0000256" key="1">
    <source>
        <dbReference type="ARBA" id="ARBA00009437"/>
    </source>
</evidence>
<dbReference type="OrthoDB" id="8981337at2"/>
<dbReference type="SUPFAM" id="SSF46785">
    <property type="entry name" value="Winged helix' DNA-binding domain"/>
    <property type="match status" value="1"/>
</dbReference>
<keyword evidence="4" id="KW-0804">Transcription</keyword>
<dbReference type="Pfam" id="PF00126">
    <property type="entry name" value="HTH_1"/>
    <property type="match status" value="1"/>
</dbReference>
<protein>
    <recommendedName>
        <fullName evidence="5">HTH lysR-type domain-containing protein</fullName>
    </recommendedName>
</protein>
<dbReference type="PANTHER" id="PTHR30346:SF9">
    <property type="entry name" value="LYSR FAMILY TRANSCRIPTIONAL REGULATOR"/>
    <property type="match status" value="1"/>
</dbReference>
<dbReference type="AlphaFoldDB" id="A0A261UGZ5"/>
<comment type="similarity">
    <text evidence="1">Belongs to the LysR transcriptional regulatory family.</text>
</comment>
<evidence type="ECO:0000313" key="7">
    <source>
        <dbReference type="Proteomes" id="UP000215767"/>
    </source>
</evidence>
<keyword evidence="3" id="KW-0238">DNA-binding</keyword>
<dbReference type="InterPro" id="IPR000847">
    <property type="entry name" value="LysR_HTH_N"/>
</dbReference>
<dbReference type="CDD" id="cd05466">
    <property type="entry name" value="PBP2_LTTR_substrate"/>
    <property type="match status" value="1"/>
</dbReference>
<feature type="domain" description="HTH lysR-type" evidence="5">
    <location>
        <begin position="16"/>
        <end position="73"/>
    </location>
</feature>
<dbReference type="Pfam" id="PF03466">
    <property type="entry name" value="LysR_substrate"/>
    <property type="match status" value="1"/>
</dbReference>
<gene>
    <name evidence="6" type="ORF">CAL28_15955</name>
</gene>
<evidence type="ECO:0000256" key="4">
    <source>
        <dbReference type="ARBA" id="ARBA00023163"/>
    </source>
</evidence>
<evidence type="ECO:0000256" key="3">
    <source>
        <dbReference type="ARBA" id="ARBA00023125"/>
    </source>
</evidence>
<name>A0A261UGZ5_9BORD</name>
<keyword evidence="2" id="KW-0805">Transcription regulation</keyword>
<dbReference type="GO" id="GO:0003700">
    <property type="term" value="F:DNA-binding transcription factor activity"/>
    <property type="evidence" value="ECO:0007669"/>
    <property type="project" value="InterPro"/>
</dbReference>
<dbReference type="RefSeq" id="WP_094842266.1">
    <property type="nucleotide sequence ID" value="NZ_NEVS01000004.1"/>
</dbReference>
<dbReference type="Proteomes" id="UP000215767">
    <property type="component" value="Unassembled WGS sequence"/>
</dbReference>
<organism evidence="6 7">
    <name type="scientific">Bordetella genomosp. 11</name>
    <dbReference type="NCBI Taxonomy" id="1416808"/>
    <lineage>
        <taxon>Bacteria</taxon>
        <taxon>Pseudomonadati</taxon>
        <taxon>Pseudomonadota</taxon>
        <taxon>Betaproteobacteria</taxon>
        <taxon>Burkholderiales</taxon>
        <taxon>Alcaligenaceae</taxon>
        <taxon>Bordetella</taxon>
    </lineage>
</organism>
<dbReference type="InterPro" id="IPR036390">
    <property type="entry name" value="WH_DNA-bd_sf"/>
</dbReference>
<reference evidence="7" key="1">
    <citation type="submission" date="2017-05" db="EMBL/GenBank/DDBJ databases">
        <title>Complete and WGS of Bordetella genogroups.</title>
        <authorList>
            <person name="Spilker T."/>
            <person name="Lipuma J."/>
        </authorList>
    </citation>
    <scope>NUCLEOTIDE SEQUENCE [LARGE SCALE GENOMIC DNA]</scope>
    <source>
        <strain evidence="7">AU8856</strain>
    </source>
</reference>
<dbReference type="GO" id="GO:0003677">
    <property type="term" value="F:DNA binding"/>
    <property type="evidence" value="ECO:0007669"/>
    <property type="project" value="UniProtKB-KW"/>
</dbReference>
<evidence type="ECO:0000259" key="5">
    <source>
        <dbReference type="PROSITE" id="PS50931"/>
    </source>
</evidence>
<dbReference type="PROSITE" id="PS50931">
    <property type="entry name" value="HTH_LYSR"/>
    <property type="match status" value="1"/>
</dbReference>
<accession>A0A261UGZ5</accession>
<dbReference type="PANTHER" id="PTHR30346">
    <property type="entry name" value="TRANSCRIPTIONAL DUAL REGULATOR HCAR-RELATED"/>
    <property type="match status" value="1"/>
</dbReference>
<evidence type="ECO:0000313" key="6">
    <source>
        <dbReference type="EMBL" id="OZI60861.1"/>
    </source>
</evidence>
<sequence>MTATLGASARYRLDRLRVRHLRLLEIVGREGSLGAAARELGISQPAATLLLRELEEVFEAVLVDRDARGARLTPQGRGAMDRLAIAMSILDQAMEAAQAPGSIPTLRVGCVQMAGFTALPDALSRLLAADELAYTRIVEGESQGLLQALGAGELDCAVAWLDESIAAAVDLSRFSIEPLWSGQMRVFAAARHPLARRRQVSVGELARWPWVVPNPGSRTHAAFQRLFLNGGMAAPRPRLVCSSVHSGAHIVAGGSFLGIAPDTVVARYRDSLSLRPLRGDALLLAPARLSFFALKDAAAFEPVARFREAVRAAASPGRATGRL</sequence>
<dbReference type="InterPro" id="IPR005119">
    <property type="entry name" value="LysR_subst-bd"/>
</dbReference>
<dbReference type="SUPFAM" id="SSF53850">
    <property type="entry name" value="Periplasmic binding protein-like II"/>
    <property type="match status" value="1"/>
</dbReference>
<dbReference type="Gene3D" id="1.10.10.10">
    <property type="entry name" value="Winged helix-like DNA-binding domain superfamily/Winged helix DNA-binding domain"/>
    <property type="match status" value="1"/>
</dbReference>
<proteinExistence type="inferred from homology"/>
<dbReference type="EMBL" id="NEVS01000004">
    <property type="protein sequence ID" value="OZI60861.1"/>
    <property type="molecule type" value="Genomic_DNA"/>
</dbReference>
<evidence type="ECO:0000256" key="2">
    <source>
        <dbReference type="ARBA" id="ARBA00023015"/>
    </source>
</evidence>
<dbReference type="InterPro" id="IPR036388">
    <property type="entry name" value="WH-like_DNA-bd_sf"/>
</dbReference>